<name>A0AA35V3D6_METCP</name>
<dbReference type="NCBIfam" id="TIGR01863">
    <property type="entry name" value="cas_Csd1"/>
    <property type="match status" value="1"/>
</dbReference>
<evidence type="ECO:0000313" key="2">
    <source>
        <dbReference type="EMBL" id="CAI8753027.1"/>
    </source>
</evidence>
<accession>A0AA35V3D6</accession>
<feature type="region of interest" description="Disordered" evidence="1">
    <location>
        <begin position="558"/>
        <end position="580"/>
    </location>
</feature>
<dbReference type="EMBL" id="OX458332">
    <property type="protein sequence ID" value="CAI8753027.1"/>
    <property type="molecule type" value="Genomic_DNA"/>
</dbReference>
<dbReference type="Pfam" id="PF09709">
    <property type="entry name" value="Cas_Csd1"/>
    <property type="match status" value="1"/>
</dbReference>
<organism evidence="2 3">
    <name type="scientific">Methylococcus capsulatus</name>
    <dbReference type="NCBI Taxonomy" id="414"/>
    <lineage>
        <taxon>Bacteria</taxon>
        <taxon>Pseudomonadati</taxon>
        <taxon>Pseudomonadota</taxon>
        <taxon>Gammaproteobacteria</taxon>
        <taxon>Methylococcales</taxon>
        <taxon>Methylococcaceae</taxon>
        <taxon>Methylococcus</taxon>
    </lineage>
</organism>
<protein>
    <submittedName>
        <fullName evidence="2">CRISPR-associated protein Csd1</fullName>
    </submittedName>
</protein>
<dbReference type="AlphaFoldDB" id="A0AA35V3D6"/>
<reference evidence="2" key="1">
    <citation type="submission" date="2023-03" db="EMBL/GenBank/DDBJ databases">
        <authorList>
            <person name="Pearce D."/>
        </authorList>
    </citation>
    <scope>NUCLEOTIDE SEQUENCE</scope>
    <source>
        <strain evidence="2">Mc</strain>
    </source>
</reference>
<sequence length="580" mass="62881">MLDAILKQAGSSEPGFTRKTVKWAITCTADGRYTGVVPLGEDKGQIFACCPTLSQPELVGGEGARAHFLSDGLPTVALFWKDDLDEKEQEKFRAKHAFFCGLLEQAAEAAPYLSGAAALLKDEAAMRAVRDELIRLKAKPTESACFRIDGINPLERTDWHDWWRGFRATLKVPKAKAAGKMRCLLTGDAVEPVATHPKIKGLAGVGGLGTGDVLAGFDKQAFQSYGLEQAANAAMSEETAVAYAETLNCLIAEKSIKLGNVLSVYWFEQSIPLEDDPLPWLKEPEEQTAAGAELKARKLLQAIQTGQRPDLSNNVYYALLLSGASGRVMVREVMQGAFETLVANIEQWFIDLAIIGRDGKALVPPPKFLAVAGSLVRDLKDLPPPMVQHLWRAAITGGDIPYAALAQATLRARIDVINDTPASHARMGLIKAYHQRKGDSHMQPHVNPEHPSPAYHCGRLLAVLARLQRAAMGDVGAGVVQRYYIAASQTPGLVVGRLAANAKNHLNKLDGGLAYWYENQIADVMACLADIPRVITLEQQSLFALGYYQQLAALNPGTKDKNAAPEKKVDSQPDLFAANS</sequence>
<dbReference type="RefSeq" id="WP_282213553.1">
    <property type="nucleotide sequence ID" value="NZ_OX458332.1"/>
</dbReference>
<feature type="compositionally biased region" description="Basic and acidic residues" evidence="1">
    <location>
        <begin position="558"/>
        <end position="571"/>
    </location>
</feature>
<evidence type="ECO:0000313" key="3">
    <source>
        <dbReference type="Proteomes" id="UP001158598"/>
    </source>
</evidence>
<dbReference type="Proteomes" id="UP001158598">
    <property type="component" value="Chromosome"/>
</dbReference>
<dbReference type="InterPro" id="IPR010144">
    <property type="entry name" value="CRISPR-assoc_prot_Csd1-typ"/>
</dbReference>
<gene>
    <name evidence="2" type="ORF">MCNOR_0691</name>
</gene>
<proteinExistence type="predicted"/>
<evidence type="ECO:0000256" key="1">
    <source>
        <dbReference type="SAM" id="MobiDB-lite"/>
    </source>
</evidence>